<keyword evidence="3" id="KW-0269">Exonuclease</keyword>
<dbReference type="InterPro" id="IPR036420">
    <property type="entry name" value="BRCT_dom_sf"/>
</dbReference>
<feature type="domain" description="BRCT" evidence="4">
    <location>
        <begin position="215"/>
        <end position="311"/>
    </location>
</feature>
<dbReference type="EMBL" id="FOSB01000006">
    <property type="protein sequence ID" value="SFJ98177.1"/>
    <property type="molecule type" value="Genomic_DNA"/>
</dbReference>
<dbReference type="InterPro" id="IPR012337">
    <property type="entry name" value="RNaseH-like_sf"/>
</dbReference>
<evidence type="ECO:0000256" key="1">
    <source>
        <dbReference type="ARBA" id="ARBA00022722"/>
    </source>
</evidence>
<evidence type="ECO:0000313" key="6">
    <source>
        <dbReference type="Proteomes" id="UP000183557"/>
    </source>
</evidence>
<dbReference type="Gene3D" id="3.40.50.10190">
    <property type="entry name" value="BRCT domain"/>
    <property type="match status" value="1"/>
</dbReference>
<protein>
    <submittedName>
        <fullName evidence="5">DNA polymerase-3 subunit epsilon</fullName>
    </submittedName>
</protein>
<evidence type="ECO:0000256" key="2">
    <source>
        <dbReference type="ARBA" id="ARBA00022801"/>
    </source>
</evidence>
<keyword evidence="1" id="KW-0540">Nuclease</keyword>
<dbReference type="Proteomes" id="UP000183557">
    <property type="component" value="Unassembled WGS sequence"/>
</dbReference>
<dbReference type="GO" id="GO:0003676">
    <property type="term" value="F:nucleic acid binding"/>
    <property type="evidence" value="ECO:0007669"/>
    <property type="project" value="InterPro"/>
</dbReference>
<dbReference type="SMART" id="SM00479">
    <property type="entry name" value="EXOIII"/>
    <property type="match status" value="1"/>
</dbReference>
<dbReference type="CDD" id="cd17748">
    <property type="entry name" value="BRCT_DNA_ligase_like"/>
    <property type="match status" value="1"/>
</dbReference>
<dbReference type="InterPro" id="IPR036397">
    <property type="entry name" value="RNaseH_sf"/>
</dbReference>
<keyword evidence="2" id="KW-0378">Hydrolase</keyword>
<accession>A0A1I3VV55</accession>
<reference evidence="6" key="1">
    <citation type="submission" date="2016-10" db="EMBL/GenBank/DDBJ databases">
        <authorList>
            <person name="Varghese N."/>
            <person name="Submissions S."/>
        </authorList>
    </citation>
    <scope>NUCLEOTIDE SEQUENCE [LARGE SCALE GENOMIC DNA]</scope>
    <source>
        <strain evidence="6">CGMCC 1.3704</strain>
    </source>
</reference>
<dbReference type="SUPFAM" id="SSF52113">
    <property type="entry name" value="BRCT domain"/>
    <property type="match status" value="1"/>
</dbReference>
<dbReference type="PROSITE" id="PS50172">
    <property type="entry name" value="BRCT"/>
    <property type="match status" value="1"/>
</dbReference>
<evidence type="ECO:0000259" key="4">
    <source>
        <dbReference type="PROSITE" id="PS50172"/>
    </source>
</evidence>
<dbReference type="Pfam" id="PF00533">
    <property type="entry name" value="BRCT"/>
    <property type="match status" value="1"/>
</dbReference>
<dbReference type="PANTHER" id="PTHR30231:SF42">
    <property type="entry name" value="EXONUCLEASE"/>
    <property type="match status" value="1"/>
</dbReference>
<dbReference type="CDD" id="cd06130">
    <property type="entry name" value="DNA_pol_III_epsilon_like"/>
    <property type="match status" value="1"/>
</dbReference>
<dbReference type="Gene3D" id="3.30.420.10">
    <property type="entry name" value="Ribonuclease H-like superfamily/Ribonuclease H"/>
    <property type="match status" value="1"/>
</dbReference>
<evidence type="ECO:0000313" key="5">
    <source>
        <dbReference type="EMBL" id="SFJ98177.1"/>
    </source>
</evidence>
<evidence type="ECO:0000256" key="3">
    <source>
        <dbReference type="ARBA" id="ARBA00022839"/>
    </source>
</evidence>
<gene>
    <name evidence="5" type="ORF">SAMN04487936_10615</name>
</gene>
<name>A0A1I3VV55_HALDA</name>
<dbReference type="PANTHER" id="PTHR30231">
    <property type="entry name" value="DNA POLYMERASE III SUBUNIT EPSILON"/>
    <property type="match status" value="1"/>
</dbReference>
<dbReference type="SUPFAM" id="SSF53098">
    <property type="entry name" value="Ribonuclease H-like"/>
    <property type="match status" value="1"/>
</dbReference>
<dbReference type="RefSeq" id="WP_075036641.1">
    <property type="nucleotide sequence ID" value="NZ_FOSB01000006.1"/>
</dbReference>
<dbReference type="InterPro" id="IPR013520">
    <property type="entry name" value="Ribonucl_H"/>
</dbReference>
<dbReference type="GO" id="GO:0005829">
    <property type="term" value="C:cytosol"/>
    <property type="evidence" value="ECO:0007669"/>
    <property type="project" value="TreeGrafter"/>
</dbReference>
<proteinExistence type="predicted"/>
<dbReference type="OrthoDB" id="9803913at2"/>
<dbReference type="Pfam" id="PF00929">
    <property type="entry name" value="RNase_T"/>
    <property type="match status" value="1"/>
</dbReference>
<keyword evidence="6" id="KW-1185">Reference proteome</keyword>
<dbReference type="AlphaFoldDB" id="A0A1I3VV55"/>
<dbReference type="FunFam" id="3.30.420.10:FF:000045">
    <property type="entry name" value="3'-5' exonuclease DinG"/>
    <property type="match status" value="1"/>
</dbReference>
<dbReference type="InterPro" id="IPR001357">
    <property type="entry name" value="BRCT_dom"/>
</dbReference>
<dbReference type="GO" id="GO:0008408">
    <property type="term" value="F:3'-5' exonuclease activity"/>
    <property type="evidence" value="ECO:0007669"/>
    <property type="project" value="TreeGrafter"/>
</dbReference>
<sequence>MNFVALDFETANSSRASVCSIGIVEYENSAIKREYYRLVKPKNNYFSPMNIKVHGITKQDVADANEFDVLWEEEIKSILEGKLVIAHNAQFDMGVLRAVLDQYQLPYPMLAYNCTVNISKKTWTLNKYNLNIVSDYLGFTFSHHHALDDAKAAGHILLSAKEELGASNLKDLVERTGTTNGMMYEGGYEPARLNKRKQTRKASARTFIAASSEFDKNHPYYNSSFVFTGRMKEMKREEAIQKVAELGGMYHSSIEATTNYLVLSDKTYENYKKGQKTNKLERAETLLSQGHSIEIISESEFIQHLTHSSRT</sequence>
<organism evidence="5 6">
    <name type="scientific">Halobacillus dabanensis</name>
    <dbReference type="NCBI Taxonomy" id="240302"/>
    <lineage>
        <taxon>Bacteria</taxon>
        <taxon>Bacillati</taxon>
        <taxon>Bacillota</taxon>
        <taxon>Bacilli</taxon>
        <taxon>Bacillales</taxon>
        <taxon>Bacillaceae</taxon>
        <taxon>Halobacillus</taxon>
    </lineage>
</organism>